<dbReference type="InterPro" id="IPR044524">
    <property type="entry name" value="Isoase_HisA-like"/>
</dbReference>
<gene>
    <name evidence="6" type="ORF">U1T56_08315</name>
</gene>
<dbReference type="PANTHER" id="PTHR43090:SF2">
    <property type="entry name" value="1-(5-PHOSPHORIBOSYL)-5-[(5-PHOSPHORIBOSYLAMINO)METHYLIDENEAMINO] IMIDAZOLE-4-CARBOXAMIDE ISOMERASE"/>
    <property type="match status" value="1"/>
</dbReference>
<keyword evidence="3 5" id="KW-0368">Histidine biosynthesis</keyword>
<dbReference type="PANTHER" id="PTHR43090">
    <property type="entry name" value="1-(5-PHOSPHORIBOSYL)-5-[(5-PHOSPHORIBOSYLAMINO)METHYLIDENEAMINO] IMIDAZOLE-4-CARBOXAMIDE ISOMERASE"/>
    <property type="match status" value="1"/>
</dbReference>
<proteinExistence type="inferred from homology"/>
<name>A0ABU8XPL8_9PROT</name>
<accession>A0ABU8XPL8</accession>
<dbReference type="SUPFAM" id="SSF51366">
    <property type="entry name" value="Ribulose-phoshate binding barrel"/>
    <property type="match status" value="1"/>
</dbReference>
<dbReference type="InterPro" id="IPR011060">
    <property type="entry name" value="RibuloseP-bd_barrel"/>
</dbReference>
<dbReference type="EMBL" id="JBBLZC010000006">
    <property type="protein sequence ID" value="MEK0083153.1"/>
    <property type="molecule type" value="Genomic_DNA"/>
</dbReference>
<dbReference type="InterPro" id="IPR013785">
    <property type="entry name" value="Aldolase_TIM"/>
</dbReference>
<dbReference type="RefSeq" id="WP_418158995.1">
    <property type="nucleotide sequence ID" value="NZ_JBBLZC010000006.1"/>
</dbReference>
<evidence type="ECO:0000256" key="3">
    <source>
        <dbReference type="ARBA" id="ARBA00023102"/>
    </source>
</evidence>
<evidence type="ECO:0000256" key="1">
    <source>
        <dbReference type="ARBA" id="ARBA00009667"/>
    </source>
</evidence>
<evidence type="ECO:0000256" key="4">
    <source>
        <dbReference type="ARBA" id="ARBA00029440"/>
    </source>
</evidence>
<evidence type="ECO:0000313" key="7">
    <source>
        <dbReference type="Proteomes" id="UP001375743"/>
    </source>
</evidence>
<evidence type="ECO:0000256" key="5">
    <source>
        <dbReference type="RuleBase" id="RU003657"/>
    </source>
</evidence>
<evidence type="ECO:0000256" key="2">
    <source>
        <dbReference type="ARBA" id="ARBA00022605"/>
    </source>
</evidence>
<dbReference type="Proteomes" id="UP001375743">
    <property type="component" value="Unassembled WGS sequence"/>
</dbReference>
<evidence type="ECO:0000313" key="6">
    <source>
        <dbReference type="EMBL" id="MEK0083153.1"/>
    </source>
</evidence>
<keyword evidence="7" id="KW-1185">Reference proteome</keyword>
<comment type="similarity">
    <text evidence="1 5">Belongs to the HisA/HisF family.</text>
</comment>
<dbReference type="CDD" id="cd04723">
    <property type="entry name" value="HisA_HisF"/>
    <property type="match status" value="1"/>
</dbReference>
<protein>
    <submittedName>
        <fullName evidence="6">HisA/HisF-related TIM barrel protein</fullName>
    </submittedName>
</protein>
<dbReference type="Pfam" id="PF00977">
    <property type="entry name" value="His_biosynth"/>
    <property type="match status" value="1"/>
</dbReference>
<dbReference type="Gene3D" id="3.20.20.70">
    <property type="entry name" value="Aldolase class I"/>
    <property type="match status" value="1"/>
</dbReference>
<organism evidence="6 7">
    <name type="scientific">Benzoatithermus flavus</name>
    <dbReference type="NCBI Taxonomy" id="3108223"/>
    <lineage>
        <taxon>Bacteria</taxon>
        <taxon>Pseudomonadati</taxon>
        <taxon>Pseudomonadota</taxon>
        <taxon>Alphaproteobacteria</taxon>
        <taxon>Geminicoccales</taxon>
        <taxon>Geminicoccaceae</taxon>
        <taxon>Benzoatithermus</taxon>
    </lineage>
</organism>
<comment type="caution">
    <text evidence="6">The sequence shown here is derived from an EMBL/GenBank/DDBJ whole genome shotgun (WGS) entry which is preliminary data.</text>
</comment>
<sequence>MAGFELIPVIDLMGGMVVHARAGERDAYRPLAHSVLTTSPEPAAVIRGLLDLHPFRTLYIADLDAIRKQGDHKALIRELKVLFPDLRFWVDAGFAGECTCRRFLAAGLGDLVLGSESQSDLRLLEILRDEPGLVLSLDFMGDRPLGVPALFDTPELWPERVIVMTLARVGVGAGPDLERLRAVRARAPGKRIYAAGGVRGTEDLANLRALGCEGVLLASALHDGRLGRAELASAQGGTTECQS</sequence>
<keyword evidence="2 5" id="KW-0028">Amino-acid biosynthesis</keyword>
<reference evidence="6 7" key="1">
    <citation type="submission" date="2024-01" db="EMBL/GenBank/DDBJ databases">
        <title>Multi-omics insights into the function and evolution of sodium benzoate biodegradation pathways in Benzoatithermus flavus gen. nov., sp. nov. from hot spring.</title>
        <authorList>
            <person name="Hu C.-J."/>
            <person name="Li W.-J."/>
        </authorList>
    </citation>
    <scope>NUCLEOTIDE SEQUENCE [LARGE SCALE GENOMIC DNA]</scope>
    <source>
        <strain evidence="6 7">SYSU G07066</strain>
    </source>
</reference>
<dbReference type="InterPro" id="IPR006062">
    <property type="entry name" value="His_biosynth"/>
</dbReference>
<comment type="pathway">
    <text evidence="4">Amino-acid biosynthesis.</text>
</comment>